<evidence type="ECO:0000256" key="1">
    <source>
        <dbReference type="SAM" id="Phobius"/>
    </source>
</evidence>
<sequence>MDVSAGCCVLGVATVFMFIVWRVSNLSWFVSTKKLRKHLRDQGLNDSSNKCMSREGKEMAQTKTEAKSKQFSLTRDMAPRVSPFFYRSINTHEFQVGDKVMLKASSWKGIVRFEKDGKFSPHFLGPFTVLERVGSQAYKLDLPHEMHEIHDTINVGYLYPCKLEQQNVNSLSDVQIGKKTMCIGEPKANLDTLIKRLRSKQNLHNVIPLSNAQIDNKKRYVEEPVEEPEAILDTKLMSLRNKQILLVKVQWRHRHGVHVTWEPKEEIQKRYPKLFV</sequence>
<dbReference type="InterPro" id="IPR000953">
    <property type="entry name" value="Chromo/chromo_shadow_dom"/>
</dbReference>
<reference evidence="3 4" key="1">
    <citation type="journal article" date="2017" name="Nat. Commun.">
        <title>Genome assembly with in vitro proximity ligation data and whole-genome triplication in lettuce.</title>
        <authorList>
            <person name="Reyes-Chin-Wo S."/>
            <person name="Wang Z."/>
            <person name="Yang X."/>
            <person name="Kozik A."/>
            <person name="Arikit S."/>
            <person name="Song C."/>
            <person name="Xia L."/>
            <person name="Froenicke L."/>
            <person name="Lavelle D.O."/>
            <person name="Truco M.J."/>
            <person name="Xia R."/>
            <person name="Zhu S."/>
            <person name="Xu C."/>
            <person name="Xu H."/>
            <person name="Xu X."/>
            <person name="Cox K."/>
            <person name="Korf I."/>
            <person name="Meyers B.C."/>
            <person name="Michelmore R.W."/>
        </authorList>
    </citation>
    <scope>NUCLEOTIDE SEQUENCE [LARGE SCALE GENOMIC DNA]</scope>
    <source>
        <strain evidence="4">cv. Salinas</strain>
        <tissue evidence="3">Seedlings</tissue>
    </source>
</reference>
<dbReference type="EMBL" id="NBSK02000008">
    <property type="protein sequence ID" value="KAJ0191236.1"/>
    <property type="molecule type" value="Genomic_DNA"/>
</dbReference>
<keyword evidence="1" id="KW-0812">Transmembrane</keyword>
<keyword evidence="1" id="KW-0472">Membrane</keyword>
<evidence type="ECO:0000313" key="4">
    <source>
        <dbReference type="Proteomes" id="UP000235145"/>
    </source>
</evidence>
<protein>
    <recommendedName>
        <fullName evidence="2">Chromo domain-containing protein</fullName>
    </recommendedName>
</protein>
<dbReference type="OrthoDB" id="1470350at2759"/>
<name>A0A9R1UPN0_LACSA</name>
<gene>
    <name evidence="3" type="ORF">LSAT_V11C800445670</name>
</gene>
<dbReference type="SUPFAM" id="SSF54160">
    <property type="entry name" value="Chromo domain-like"/>
    <property type="match status" value="1"/>
</dbReference>
<evidence type="ECO:0000313" key="3">
    <source>
        <dbReference type="EMBL" id="KAJ0191236.1"/>
    </source>
</evidence>
<keyword evidence="4" id="KW-1185">Reference proteome</keyword>
<dbReference type="PROSITE" id="PS50013">
    <property type="entry name" value="CHROMO_2"/>
    <property type="match status" value="1"/>
</dbReference>
<evidence type="ECO:0000259" key="2">
    <source>
        <dbReference type="PROSITE" id="PS50013"/>
    </source>
</evidence>
<comment type="caution">
    <text evidence="3">The sequence shown here is derived from an EMBL/GenBank/DDBJ whole genome shotgun (WGS) entry which is preliminary data.</text>
</comment>
<dbReference type="InterPro" id="IPR016197">
    <property type="entry name" value="Chromo-like_dom_sf"/>
</dbReference>
<dbReference type="PANTHER" id="PTHR46148">
    <property type="entry name" value="CHROMO DOMAIN-CONTAINING PROTEIN"/>
    <property type="match status" value="1"/>
</dbReference>
<dbReference type="Pfam" id="PF24626">
    <property type="entry name" value="SH3_Tf2-1"/>
    <property type="match status" value="1"/>
</dbReference>
<organism evidence="3 4">
    <name type="scientific">Lactuca sativa</name>
    <name type="common">Garden lettuce</name>
    <dbReference type="NCBI Taxonomy" id="4236"/>
    <lineage>
        <taxon>Eukaryota</taxon>
        <taxon>Viridiplantae</taxon>
        <taxon>Streptophyta</taxon>
        <taxon>Embryophyta</taxon>
        <taxon>Tracheophyta</taxon>
        <taxon>Spermatophyta</taxon>
        <taxon>Magnoliopsida</taxon>
        <taxon>eudicotyledons</taxon>
        <taxon>Gunneridae</taxon>
        <taxon>Pentapetalae</taxon>
        <taxon>asterids</taxon>
        <taxon>campanulids</taxon>
        <taxon>Asterales</taxon>
        <taxon>Asteraceae</taxon>
        <taxon>Cichorioideae</taxon>
        <taxon>Cichorieae</taxon>
        <taxon>Lactucinae</taxon>
        <taxon>Lactuca</taxon>
    </lineage>
</organism>
<dbReference type="Proteomes" id="UP000235145">
    <property type="component" value="Unassembled WGS sequence"/>
</dbReference>
<proteinExistence type="predicted"/>
<feature type="domain" description="Chromo" evidence="2">
    <location>
        <begin position="226"/>
        <end position="276"/>
    </location>
</feature>
<feature type="transmembrane region" description="Helical" evidence="1">
    <location>
        <begin position="12"/>
        <end position="30"/>
    </location>
</feature>
<accession>A0A9R1UPN0</accession>
<keyword evidence="1" id="KW-1133">Transmembrane helix</keyword>
<dbReference type="InterPro" id="IPR056924">
    <property type="entry name" value="SH3_Tf2-1"/>
</dbReference>
<dbReference type="AlphaFoldDB" id="A0A9R1UPN0"/>
<dbReference type="PANTHER" id="PTHR46148:SF44">
    <property type="entry name" value="GAG-POL POLYPROTEIN"/>
    <property type="match status" value="1"/>
</dbReference>